<dbReference type="InterPro" id="IPR010265">
    <property type="entry name" value="Phage_lambda_TipM"/>
</dbReference>
<dbReference type="EMBL" id="ABLOJW010000004">
    <property type="protein sequence ID" value="EKT4091562.1"/>
    <property type="molecule type" value="Genomic_DNA"/>
</dbReference>
<protein>
    <submittedName>
        <fullName evidence="1">Phage tail protein</fullName>
    </submittedName>
</protein>
<dbReference type="AlphaFoldDB" id="A0AAI9BXP8"/>
<dbReference type="Pfam" id="PF05939">
    <property type="entry name" value="Phage_min_tail"/>
    <property type="match status" value="1"/>
</dbReference>
<evidence type="ECO:0000313" key="2">
    <source>
        <dbReference type="Proteomes" id="UP001218208"/>
    </source>
</evidence>
<sequence length="115" mass="13356">MTETFGWLVYSQEPQVEYAYAELSARFGDGYEQVAPDGINNERQTWNIELWGHLQADDMAGVRSFLRLRKTRGESFFWTPPNEPAARFRCTKLSATDEREGYIRISCTFEQSFSP</sequence>
<evidence type="ECO:0000313" key="1">
    <source>
        <dbReference type="EMBL" id="EKT4091562.1"/>
    </source>
</evidence>
<name>A0AAI9BXP8_STEMA</name>
<dbReference type="Proteomes" id="UP001218208">
    <property type="component" value="Unassembled WGS sequence"/>
</dbReference>
<gene>
    <name evidence="1" type="ORF">QEG23_001049</name>
</gene>
<proteinExistence type="predicted"/>
<organism evidence="1 2">
    <name type="scientific">Stenotrophomonas maltophilia</name>
    <name type="common">Pseudomonas maltophilia</name>
    <name type="synonym">Xanthomonas maltophilia</name>
    <dbReference type="NCBI Taxonomy" id="40324"/>
    <lineage>
        <taxon>Bacteria</taxon>
        <taxon>Pseudomonadati</taxon>
        <taxon>Pseudomonadota</taxon>
        <taxon>Gammaproteobacteria</taxon>
        <taxon>Lysobacterales</taxon>
        <taxon>Lysobacteraceae</taxon>
        <taxon>Stenotrophomonas</taxon>
        <taxon>Stenotrophomonas maltophilia group</taxon>
    </lineage>
</organism>
<accession>A0AAI9BXP8</accession>
<reference evidence="1" key="1">
    <citation type="submission" date="2022-07" db="EMBL/GenBank/DDBJ databases">
        <authorList>
            <consortium name="DAFM: The Division of Animal and Food Microbiology"/>
        </authorList>
    </citation>
    <scope>NUCLEOTIDE SEQUENCE</scope>
    <source>
        <strain evidence="1">19MO01SH01-2</strain>
    </source>
</reference>
<comment type="caution">
    <text evidence="1">The sequence shown here is derived from an EMBL/GenBank/DDBJ whole genome shotgun (WGS) entry which is preliminary data.</text>
</comment>